<comment type="caution">
    <text evidence="1">The sequence shown here is derived from an EMBL/GenBank/DDBJ whole genome shotgun (WGS) entry which is preliminary data.</text>
</comment>
<evidence type="ECO:0000313" key="1">
    <source>
        <dbReference type="EMBL" id="RTQ51438.1"/>
    </source>
</evidence>
<accession>A0A431U5G6</accession>
<evidence type="ECO:0000313" key="2">
    <source>
        <dbReference type="Proteomes" id="UP000282184"/>
    </source>
</evidence>
<proteinExistence type="predicted"/>
<dbReference type="Gene3D" id="2.60.40.1120">
    <property type="entry name" value="Carboxypeptidase-like, regulatory domain"/>
    <property type="match status" value="1"/>
</dbReference>
<dbReference type="RefSeq" id="WP_126692331.1">
    <property type="nucleotide sequence ID" value="NZ_RXOF01000003.1"/>
</dbReference>
<protein>
    <recommendedName>
        <fullName evidence="3">Carboxypeptidase regulatory-like domain-containing protein</fullName>
    </recommendedName>
</protein>
<dbReference type="AlphaFoldDB" id="A0A431U5G6"/>
<sequence>MAPDAATGAFGLPSLAPGTYSLSFTPASGYRQPASRSISIVAGATTDAGTVTVASDGSIKGGSVSWTVNGVTHTGVVPTGSVDVARGDFTFLALATQTEQLRVDIVTTFRGVGTYNLNIPFASTVRTTADYVRTTGGTTSIYGNTPTAGSGSITVTAFDANAGTAAGTFSFTLVGLNNTPGSVNVTDGRFSLRF</sequence>
<reference evidence="1 2" key="1">
    <citation type="submission" date="2018-12" db="EMBL/GenBank/DDBJ databases">
        <title>Hymenobacter gummosus sp. nov., isolated from a spring.</title>
        <authorList>
            <person name="Nie L."/>
        </authorList>
    </citation>
    <scope>NUCLEOTIDE SEQUENCE [LARGE SCALE GENOMIC DNA]</scope>
    <source>
        <strain evidence="1 2">KCTC 52166</strain>
    </source>
</reference>
<gene>
    <name evidence="1" type="ORF">EJV47_06440</name>
</gene>
<dbReference type="EMBL" id="RXOF01000003">
    <property type="protein sequence ID" value="RTQ51438.1"/>
    <property type="molecule type" value="Genomic_DNA"/>
</dbReference>
<keyword evidence="2" id="KW-1185">Reference proteome</keyword>
<dbReference type="Proteomes" id="UP000282184">
    <property type="component" value="Unassembled WGS sequence"/>
</dbReference>
<dbReference type="OrthoDB" id="885873at2"/>
<organism evidence="1 2">
    <name type="scientific">Hymenobacter gummosus</name>
    <dbReference type="NCBI Taxonomy" id="1776032"/>
    <lineage>
        <taxon>Bacteria</taxon>
        <taxon>Pseudomonadati</taxon>
        <taxon>Bacteroidota</taxon>
        <taxon>Cytophagia</taxon>
        <taxon>Cytophagales</taxon>
        <taxon>Hymenobacteraceae</taxon>
        <taxon>Hymenobacter</taxon>
    </lineage>
</organism>
<name>A0A431U5G6_9BACT</name>
<evidence type="ECO:0008006" key="3">
    <source>
        <dbReference type="Google" id="ProtNLM"/>
    </source>
</evidence>